<keyword evidence="3" id="KW-0732">Signal</keyword>
<feature type="transmembrane region" description="Helical" evidence="2">
    <location>
        <begin position="263"/>
        <end position="285"/>
    </location>
</feature>
<feature type="region of interest" description="Disordered" evidence="1">
    <location>
        <begin position="316"/>
        <end position="335"/>
    </location>
</feature>
<dbReference type="EMBL" id="JARIHO010000001">
    <property type="protein sequence ID" value="KAJ7368912.1"/>
    <property type="molecule type" value="Genomic_DNA"/>
</dbReference>
<evidence type="ECO:0000256" key="3">
    <source>
        <dbReference type="SAM" id="SignalP"/>
    </source>
</evidence>
<dbReference type="AlphaFoldDB" id="A0AAD7AVR3"/>
<dbReference type="Proteomes" id="UP001218218">
    <property type="component" value="Unassembled WGS sequence"/>
</dbReference>
<organism evidence="4 5">
    <name type="scientific">Mycena albidolilacea</name>
    <dbReference type="NCBI Taxonomy" id="1033008"/>
    <lineage>
        <taxon>Eukaryota</taxon>
        <taxon>Fungi</taxon>
        <taxon>Dikarya</taxon>
        <taxon>Basidiomycota</taxon>
        <taxon>Agaricomycotina</taxon>
        <taxon>Agaricomycetes</taxon>
        <taxon>Agaricomycetidae</taxon>
        <taxon>Agaricales</taxon>
        <taxon>Marasmiineae</taxon>
        <taxon>Mycenaceae</taxon>
        <taxon>Mycena</taxon>
    </lineage>
</organism>
<evidence type="ECO:0000313" key="5">
    <source>
        <dbReference type="Proteomes" id="UP001218218"/>
    </source>
</evidence>
<keyword evidence="2" id="KW-1133">Transmembrane helix</keyword>
<keyword evidence="2" id="KW-0812">Transmembrane</keyword>
<sequence>MKFLGVLALAAAANAQYFSQGWVPGQAVTAESSAPSAAGGAPPRQNAKAEPAEAFSLSSLFDMNKVLSSGPVKGLFEKAGINITERLEAQAVSPWDDRVPLITDSNYFDMVVNETLTEEEEEKRVWVIVVSATTSRQEGISKFIDNAFDDAFNETVIAGDLPHVRFARIDYLNVTYVTTKWSLWTAPSIVILKDRGQTLRFYRPSQLRVANGALREFVKREAFLLTPPWSGAFAPGGSREFVLEYFAVWMTKLYLAVVRVPRWLMLLISGSVASFAINLFHGFGAKKAPAAKPQRPVTAGGAGAGAAPAPVAAAVAAPAPASPSKAKQRKGKGKK</sequence>
<feature type="compositionally biased region" description="Basic residues" evidence="1">
    <location>
        <begin position="326"/>
        <end position="335"/>
    </location>
</feature>
<proteinExistence type="predicted"/>
<protein>
    <recommendedName>
        <fullName evidence="6">Thioredoxin domain-containing protein</fullName>
    </recommendedName>
</protein>
<feature type="chain" id="PRO_5042075572" description="Thioredoxin domain-containing protein" evidence="3">
    <location>
        <begin position="16"/>
        <end position="335"/>
    </location>
</feature>
<evidence type="ECO:0008006" key="6">
    <source>
        <dbReference type="Google" id="ProtNLM"/>
    </source>
</evidence>
<accession>A0AAD7AVR3</accession>
<feature type="signal peptide" evidence="3">
    <location>
        <begin position="1"/>
        <end position="15"/>
    </location>
</feature>
<keyword evidence="2" id="KW-0472">Membrane</keyword>
<name>A0AAD7AVR3_9AGAR</name>
<reference evidence="4" key="1">
    <citation type="submission" date="2023-03" db="EMBL/GenBank/DDBJ databases">
        <title>Massive genome expansion in bonnet fungi (Mycena s.s.) driven by repeated elements and novel gene families across ecological guilds.</title>
        <authorList>
            <consortium name="Lawrence Berkeley National Laboratory"/>
            <person name="Harder C.B."/>
            <person name="Miyauchi S."/>
            <person name="Viragh M."/>
            <person name="Kuo A."/>
            <person name="Thoen E."/>
            <person name="Andreopoulos B."/>
            <person name="Lu D."/>
            <person name="Skrede I."/>
            <person name="Drula E."/>
            <person name="Henrissat B."/>
            <person name="Morin E."/>
            <person name="Kohler A."/>
            <person name="Barry K."/>
            <person name="LaButti K."/>
            <person name="Morin E."/>
            <person name="Salamov A."/>
            <person name="Lipzen A."/>
            <person name="Mereny Z."/>
            <person name="Hegedus B."/>
            <person name="Baldrian P."/>
            <person name="Stursova M."/>
            <person name="Weitz H."/>
            <person name="Taylor A."/>
            <person name="Grigoriev I.V."/>
            <person name="Nagy L.G."/>
            <person name="Martin F."/>
            <person name="Kauserud H."/>
        </authorList>
    </citation>
    <scope>NUCLEOTIDE SEQUENCE</scope>
    <source>
        <strain evidence="4">CBHHK002</strain>
    </source>
</reference>
<keyword evidence="5" id="KW-1185">Reference proteome</keyword>
<evidence type="ECO:0000256" key="1">
    <source>
        <dbReference type="SAM" id="MobiDB-lite"/>
    </source>
</evidence>
<comment type="caution">
    <text evidence="4">The sequence shown here is derived from an EMBL/GenBank/DDBJ whole genome shotgun (WGS) entry which is preliminary data.</text>
</comment>
<gene>
    <name evidence="4" type="ORF">DFH08DRAFT_763005</name>
</gene>
<evidence type="ECO:0000313" key="4">
    <source>
        <dbReference type="EMBL" id="KAJ7368912.1"/>
    </source>
</evidence>
<evidence type="ECO:0000256" key="2">
    <source>
        <dbReference type="SAM" id="Phobius"/>
    </source>
</evidence>